<dbReference type="Gene3D" id="1.10.10.2910">
    <property type="match status" value="1"/>
</dbReference>
<dbReference type="InterPro" id="IPR052345">
    <property type="entry name" value="Rad_response_metalloprotease"/>
</dbReference>
<reference evidence="2 3" key="1">
    <citation type="submission" date="2014-03" db="EMBL/GenBank/DDBJ databases">
        <title>Genomics of Bifidobacteria.</title>
        <authorList>
            <person name="Ventura M."/>
            <person name="Milani C."/>
            <person name="Lugli G.A."/>
        </authorList>
    </citation>
    <scope>NUCLEOTIDE SEQUENCE [LARGE SCALE GENOMIC DNA]</scope>
    <source>
        <strain evidence="2 3">LMG 10738</strain>
    </source>
</reference>
<dbReference type="STRING" id="1688.BCUN_1396"/>
<gene>
    <name evidence="2" type="ORF">BCUN_1396</name>
</gene>
<dbReference type="OrthoDB" id="9796786at2"/>
<dbReference type="InterPro" id="IPR010359">
    <property type="entry name" value="IrrE_HExxH"/>
</dbReference>
<organism evidence="2 3">
    <name type="scientific">Bifidobacterium cuniculi</name>
    <dbReference type="NCBI Taxonomy" id="1688"/>
    <lineage>
        <taxon>Bacteria</taxon>
        <taxon>Bacillati</taxon>
        <taxon>Actinomycetota</taxon>
        <taxon>Actinomycetes</taxon>
        <taxon>Bifidobacteriales</taxon>
        <taxon>Bifidobacteriaceae</taxon>
        <taxon>Bifidobacterium</taxon>
    </lineage>
</organism>
<dbReference type="eggNOG" id="COG2856">
    <property type="taxonomic scope" value="Bacteria"/>
</dbReference>
<accession>A0A087ATI0</accession>
<evidence type="ECO:0000259" key="1">
    <source>
        <dbReference type="Pfam" id="PF06114"/>
    </source>
</evidence>
<dbReference type="PANTHER" id="PTHR43236">
    <property type="entry name" value="ANTITOXIN HIGA1"/>
    <property type="match status" value="1"/>
</dbReference>
<dbReference type="Pfam" id="PF06114">
    <property type="entry name" value="Peptidase_M78"/>
    <property type="match status" value="1"/>
</dbReference>
<keyword evidence="3" id="KW-1185">Reference proteome</keyword>
<dbReference type="PANTHER" id="PTHR43236:SF2">
    <property type="entry name" value="BLL0069 PROTEIN"/>
    <property type="match status" value="1"/>
</dbReference>
<dbReference type="Proteomes" id="UP000029067">
    <property type="component" value="Unassembled WGS sequence"/>
</dbReference>
<feature type="domain" description="IrrE N-terminal-like" evidence="1">
    <location>
        <begin position="195"/>
        <end position="302"/>
    </location>
</feature>
<sequence>MASITVYPHTLRQAVLDSREDPKAIASTGKDLAELPQWLDRNEPFPLSFTKISQLGKALHVPFGYLVKSVVTPKNPEPLLQYRTVNNDHAPMSKNLEDLLQVMHGRQDWARDEMMANGLGANALVTSQAHTKDSRVLGQAIRMALHLEDKFILGKNDGARFNYVRRQASEAGLMVMVDSMVSGTRRRLDINEFRAFVLLDDVAPLIFINRNDSHKAMLFSLLHEIGHVLLGNEELFNVGDDKMAVHDSDTERLVNRAAVHALVSDGDFRSHWNEFTAGGGSSVWDTAQTCARRYGLSALALVIHAKELGLANDQDVKEVRRLTQRAIHDDEPRQESGGGNQNFTNAYRLDDRYVGMVHDSVQRGALPFTDGLALLGVRSLKAYDGVVRAKGLEQ</sequence>
<proteinExistence type="predicted"/>
<name>A0A087ATI0_9BIFI</name>
<dbReference type="RefSeq" id="WP_160257631.1">
    <property type="nucleotide sequence ID" value="NZ_JGYV01000011.1"/>
</dbReference>
<dbReference type="AlphaFoldDB" id="A0A087ATI0"/>
<comment type="caution">
    <text evidence="2">The sequence shown here is derived from an EMBL/GenBank/DDBJ whole genome shotgun (WGS) entry which is preliminary data.</text>
</comment>
<evidence type="ECO:0000313" key="3">
    <source>
        <dbReference type="Proteomes" id="UP000029067"/>
    </source>
</evidence>
<evidence type="ECO:0000313" key="2">
    <source>
        <dbReference type="EMBL" id="KFI62080.1"/>
    </source>
</evidence>
<protein>
    <submittedName>
        <fullName evidence="2">Putative Zn peptidase</fullName>
    </submittedName>
</protein>
<dbReference type="EMBL" id="JGYV01000011">
    <property type="protein sequence ID" value="KFI62080.1"/>
    <property type="molecule type" value="Genomic_DNA"/>
</dbReference>